<accession>D7E7H7</accession>
<dbReference type="HOGENOM" id="CLU_190402_0_0_2"/>
<keyword evidence="1" id="KW-0472">Membrane</keyword>
<evidence type="ECO:0000256" key="1">
    <source>
        <dbReference type="SAM" id="Phobius"/>
    </source>
</evidence>
<keyword evidence="3" id="KW-1185">Reference proteome</keyword>
<evidence type="ECO:0000313" key="3">
    <source>
        <dbReference type="Proteomes" id="UP000000391"/>
    </source>
</evidence>
<keyword evidence="1" id="KW-0812">Transmembrane</keyword>
<dbReference type="EMBL" id="CP002069">
    <property type="protein sequence ID" value="ADI73926.1"/>
    <property type="molecule type" value="Genomic_DNA"/>
</dbReference>
<reference evidence="2 3" key="1">
    <citation type="submission" date="2010-06" db="EMBL/GenBank/DDBJ databases">
        <title>Complete sequence chromosome of Methanohalobium evestigatum Z-7303.</title>
        <authorList>
            <consortium name="US DOE Joint Genome Institute"/>
            <person name="Lucas S."/>
            <person name="Copeland A."/>
            <person name="Lapidus A."/>
            <person name="Cheng J.-F."/>
            <person name="Bruce D."/>
            <person name="Goodwin L."/>
            <person name="Pitluck S."/>
            <person name="Saunders E."/>
            <person name="Detter J.C."/>
            <person name="Han C."/>
            <person name="Tapia R."/>
            <person name="Land M."/>
            <person name="Hauser L."/>
            <person name="Kyrpides N."/>
            <person name="Mikhailova N."/>
            <person name="Sieprawska-Lupa M."/>
            <person name="Whitman W.B."/>
            <person name="Anderson I."/>
            <person name="Woyke T."/>
        </authorList>
    </citation>
    <scope>NUCLEOTIDE SEQUENCE [LARGE SCALE GENOMIC DNA]</scope>
    <source>
        <strain evidence="3">ATCC BAA-1072 / DSM 3721 / NBRC 107634 / OCM 161 / Z-7303</strain>
    </source>
</reference>
<dbReference type="STRING" id="644295.Metev_1038"/>
<dbReference type="RefSeq" id="WP_013194493.1">
    <property type="nucleotide sequence ID" value="NC_014253.1"/>
</dbReference>
<dbReference type="GeneID" id="9346668"/>
<feature type="transmembrane region" description="Helical" evidence="1">
    <location>
        <begin position="12"/>
        <end position="31"/>
    </location>
</feature>
<evidence type="ECO:0000313" key="2">
    <source>
        <dbReference type="EMBL" id="ADI73926.1"/>
    </source>
</evidence>
<organism evidence="2 3">
    <name type="scientific">Methanohalobium evestigatum (strain ATCC BAA-1072 / DSM 3721 / NBRC 107634 / OCM 161 / Z-7303)</name>
    <dbReference type="NCBI Taxonomy" id="644295"/>
    <lineage>
        <taxon>Archaea</taxon>
        <taxon>Methanobacteriati</taxon>
        <taxon>Methanobacteriota</taxon>
        <taxon>Stenosarchaea group</taxon>
        <taxon>Methanomicrobia</taxon>
        <taxon>Methanosarcinales</taxon>
        <taxon>Methanosarcinaceae</taxon>
        <taxon>Methanohalobium</taxon>
    </lineage>
</organism>
<dbReference type="KEGG" id="mev:Metev_1038"/>
<sequence>MKDNLKGKYSLVASIITSVVITVLFMFLAIIKNNTDISPMYTQVDIIGGALFVFLLTMIVSASIWPSIIEKYVSK</sequence>
<name>D7E7H7_METEZ</name>
<protein>
    <submittedName>
        <fullName evidence="2">Uncharacterized protein</fullName>
    </submittedName>
</protein>
<gene>
    <name evidence="2" type="ordered locus">Metev_1038</name>
</gene>
<dbReference type="AlphaFoldDB" id="D7E7H7"/>
<dbReference type="Proteomes" id="UP000000391">
    <property type="component" value="Chromosome"/>
</dbReference>
<keyword evidence="1" id="KW-1133">Transmembrane helix</keyword>
<proteinExistence type="predicted"/>
<feature type="transmembrane region" description="Helical" evidence="1">
    <location>
        <begin position="46"/>
        <end position="69"/>
    </location>
</feature>
<dbReference type="OrthoDB" id="147347at2157"/>